<dbReference type="InterPro" id="IPR005467">
    <property type="entry name" value="His_kinase_dom"/>
</dbReference>
<dbReference type="CDD" id="cd00082">
    <property type="entry name" value="HisKA"/>
    <property type="match status" value="1"/>
</dbReference>
<dbReference type="PANTHER" id="PTHR45339:SF1">
    <property type="entry name" value="HYBRID SIGNAL TRANSDUCTION HISTIDINE KINASE J"/>
    <property type="match status" value="1"/>
</dbReference>
<protein>
    <recommendedName>
        <fullName evidence="2">histidine kinase</fullName>
        <ecNumber evidence="2">2.7.13.3</ecNumber>
    </recommendedName>
</protein>
<dbReference type="GO" id="GO:0000155">
    <property type="term" value="F:phosphorelay sensor kinase activity"/>
    <property type="evidence" value="ECO:0007669"/>
    <property type="project" value="InterPro"/>
</dbReference>
<dbReference type="KEGG" id="caul:KCG34_14350"/>
<dbReference type="PROSITE" id="PS50109">
    <property type="entry name" value="HIS_KIN"/>
    <property type="match status" value="1"/>
</dbReference>
<dbReference type="PROSITE" id="PS50110">
    <property type="entry name" value="RESPONSE_REGULATORY"/>
    <property type="match status" value="1"/>
</dbReference>
<comment type="catalytic activity">
    <reaction evidence="1">
        <text>ATP + protein L-histidine = ADP + protein N-phospho-L-histidine.</text>
        <dbReference type="EC" id="2.7.13.3"/>
    </reaction>
</comment>
<dbReference type="RefSeq" id="WP_211936330.1">
    <property type="nucleotide sequence ID" value="NZ_CP073078.1"/>
</dbReference>
<dbReference type="SMART" id="SM00387">
    <property type="entry name" value="HATPase_c"/>
    <property type="match status" value="1"/>
</dbReference>
<dbReference type="CDD" id="cd16922">
    <property type="entry name" value="HATPase_EvgS-ArcB-TorS-like"/>
    <property type="match status" value="1"/>
</dbReference>
<keyword evidence="3 5" id="KW-0597">Phosphoprotein</keyword>
<dbReference type="PANTHER" id="PTHR45339">
    <property type="entry name" value="HYBRID SIGNAL TRANSDUCTION HISTIDINE KINASE J"/>
    <property type="match status" value="1"/>
</dbReference>
<dbReference type="InterPro" id="IPR011006">
    <property type="entry name" value="CheY-like_superfamily"/>
</dbReference>
<dbReference type="CDD" id="cd17546">
    <property type="entry name" value="REC_hyHK_CKI1_RcsC-like"/>
    <property type="match status" value="1"/>
</dbReference>
<dbReference type="Proteomes" id="UP000676409">
    <property type="component" value="Chromosome"/>
</dbReference>
<dbReference type="SUPFAM" id="SSF52172">
    <property type="entry name" value="CheY-like"/>
    <property type="match status" value="1"/>
</dbReference>
<keyword evidence="4" id="KW-0902">Two-component regulatory system</keyword>
<dbReference type="InterPro" id="IPR004358">
    <property type="entry name" value="Sig_transdc_His_kin-like_C"/>
</dbReference>
<dbReference type="PRINTS" id="PR00344">
    <property type="entry name" value="BCTRLSENSOR"/>
</dbReference>
<dbReference type="InterPro" id="IPR036890">
    <property type="entry name" value="HATPase_C_sf"/>
</dbReference>
<dbReference type="Pfam" id="PF00512">
    <property type="entry name" value="HisKA"/>
    <property type="match status" value="1"/>
</dbReference>
<feature type="domain" description="Response regulatory" evidence="7">
    <location>
        <begin position="450"/>
        <end position="564"/>
    </location>
</feature>
<evidence type="ECO:0000256" key="3">
    <source>
        <dbReference type="ARBA" id="ARBA00022553"/>
    </source>
</evidence>
<feature type="domain" description="Histidine kinase" evidence="6">
    <location>
        <begin position="92"/>
        <end position="311"/>
    </location>
</feature>
<name>A0A975FVK6_9CAUL</name>
<evidence type="ECO:0000259" key="6">
    <source>
        <dbReference type="PROSITE" id="PS50109"/>
    </source>
</evidence>
<gene>
    <name evidence="8" type="ORF">KCG34_14350</name>
</gene>
<dbReference type="InterPro" id="IPR003661">
    <property type="entry name" value="HisK_dim/P_dom"/>
</dbReference>
<evidence type="ECO:0000313" key="8">
    <source>
        <dbReference type="EMBL" id="QUD86278.1"/>
    </source>
</evidence>
<reference evidence="8" key="1">
    <citation type="submission" date="2021-04" db="EMBL/GenBank/DDBJ databases">
        <title>The complete genome sequence of Caulobacter sp. S6.</title>
        <authorList>
            <person name="Tang Y."/>
            <person name="Ouyang W."/>
            <person name="Liu Q."/>
            <person name="Huang B."/>
            <person name="Guo Z."/>
            <person name="Lei P."/>
        </authorList>
    </citation>
    <scope>NUCLEOTIDE SEQUENCE</scope>
    <source>
        <strain evidence="8">S6</strain>
    </source>
</reference>
<dbReference type="Pfam" id="PF02518">
    <property type="entry name" value="HATPase_c"/>
    <property type="match status" value="1"/>
</dbReference>
<proteinExistence type="predicted"/>
<dbReference type="SUPFAM" id="SSF47384">
    <property type="entry name" value="Homodimeric domain of signal transducing histidine kinase"/>
    <property type="match status" value="1"/>
</dbReference>
<evidence type="ECO:0000259" key="7">
    <source>
        <dbReference type="PROSITE" id="PS50110"/>
    </source>
</evidence>
<evidence type="ECO:0000256" key="4">
    <source>
        <dbReference type="ARBA" id="ARBA00023012"/>
    </source>
</evidence>
<evidence type="ECO:0000256" key="1">
    <source>
        <dbReference type="ARBA" id="ARBA00000085"/>
    </source>
</evidence>
<evidence type="ECO:0000313" key="9">
    <source>
        <dbReference type="Proteomes" id="UP000676409"/>
    </source>
</evidence>
<dbReference type="SMART" id="SM00448">
    <property type="entry name" value="REC"/>
    <property type="match status" value="1"/>
</dbReference>
<feature type="modified residue" description="4-aspartylphosphate" evidence="5">
    <location>
        <position position="499"/>
    </location>
</feature>
<sequence>MTEARALIQALDAPAALIGGDGAVLAANAAFEAAAVQPGWIVSLVPGERRETLDPSGRLIAWKLTLLPEGARLLTGRWAQAAVEARENYLASLSHEFRTPLNGVLGMAGLLAETKLAADQRAYLASLHECGEHLLGLVNDVLDLARMDAGGLTLHPAPLDLTRLLQGVAELLSPKAHAKGLEIGWTAPAGAPQILADEGRLRQILFNLAGNAIKFTEAGGALLSVEVEPLGEGSARVRLMVTDTGPGVAEAEREKIFEAFVQADVHTGRSDSTGLGLAIVRRLTAAHGGRVGLDSPPDGGARFWFEAEFPIVEAGGEARPLAGHSVAVVSPNPIVREAAAAQVRAAGGEALCLEAACNAPLPAGAVVLIDHALAEGRRRPRPVAGHPSLILIPPEARAEIPRYRAAGFGGYLIKPLRAVSLVERVLAVAGDVADLPSAHDERAEQVTGVRVLLAEDNPINALLARSLLEREGCSVSRVATGAEAVEAGASGMFDLILMDLRMPGMGGREATRTLRERGCRTPILALTADAFEEDRRDCLAAGMDDFLTKPLEQSVLRGALRRWTRAGWTRPATQAKLAS</sequence>
<dbReference type="InterPro" id="IPR003594">
    <property type="entry name" value="HATPase_dom"/>
</dbReference>
<dbReference type="Gene3D" id="3.30.565.10">
    <property type="entry name" value="Histidine kinase-like ATPase, C-terminal domain"/>
    <property type="match status" value="1"/>
</dbReference>
<keyword evidence="9" id="KW-1185">Reference proteome</keyword>
<accession>A0A975FVK6</accession>
<dbReference type="SUPFAM" id="SSF55874">
    <property type="entry name" value="ATPase domain of HSP90 chaperone/DNA topoisomerase II/histidine kinase"/>
    <property type="match status" value="1"/>
</dbReference>
<evidence type="ECO:0000256" key="2">
    <source>
        <dbReference type="ARBA" id="ARBA00012438"/>
    </source>
</evidence>
<dbReference type="Gene3D" id="1.10.287.130">
    <property type="match status" value="1"/>
</dbReference>
<dbReference type="SMART" id="SM00388">
    <property type="entry name" value="HisKA"/>
    <property type="match status" value="1"/>
</dbReference>
<organism evidence="8 9">
    <name type="scientific">Phenylobacterium montanum</name>
    <dbReference type="NCBI Taxonomy" id="2823693"/>
    <lineage>
        <taxon>Bacteria</taxon>
        <taxon>Pseudomonadati</taxon>
        <taxon>Pseudomonadota</taxon>
        <taxon>Alphaproteobacteria</taxon>
        <taxon>Caulobacterales</taxon>
        <taxon>Caulobacteraceae</taxon>
        <taxon>Phenylobacterium</taxon>
    </lineage>
</organism>
<dbReference type="Gene3D" id="3.40.50.2300">
    <property type="match status" value="1"/>
</dbReference>
<dbReference type="Pfam" id="PF00072">
    <property type="entry name" value="Response_reg"/>
    <property type="match status" value="1"/>
</dbReference>
<dbReference type="InterPro" id="IPR001789">
    <property type="entry name" value="Sig_transdc_resp-reg_receiver"/>
</dbReference>
<dbReference type="EMBL" id="CP073078">
    <property type="protein sequence ID" value="QUD86278.1"/>
    <property type="molecule type" value="Genomic_DNA"/>
</dbReference>
<evidence type="ECO:0000256" key="5">
    <source>
        <dbReference type="PROSITE-ProRule" id="PRU00169"/>
    </source>
</evidence>
<dbReference type="InterPro" id="IPR036097">
    <property type="entry name" value="HisK_dim/P_sf"/>
</dbReference>
<dbReference type="EC" id="2.7.13.3" evidence="2"/>
<dbReference type="AlphaFoldDB" id="A0A975FVK6"/>